<gene>
    <name evidence="6" type="ORF">SAMN05421504_103645</name>
</gene>
<dbReference type="InterPro" id="IPR056823">
    <property type="entry name" value="TEN-like_YD-shell"/>
</dbReference>
<evidence type="ECO:0000313" key="7">
    <source>
        <dbReference type="Proteomes" id="UP000199515"/>
    </source>
</evidence>
<dbReference type="InterPro" id="IPR038332">
    <property type="entry name" value="PPE_sf"/>
</dbReference>
<dbReference type="InterPro" id="IPR006530">
    <property type="entry name" value="YD"/>
</dbReference>
<dbReference type="InterPro" id="IPR031325">
    <property type="entry name" value="RHS_repeat"/>
</dbReference>
<dbReference type="Proteomes" id="UP000199515">
    <property type="component" value="Unassembled WGS sequence"/>
</dbReference>
<dbReference type="InterPro" id="IPR036689">
    <property type="entry name" value="ESAT-6-like_sf"/>
</dbReference>
<evidence type="ECO:0000256" key="1">
    <source>
        <dbReference type="ARBA" id="ARBA00022737"/>
    </source>
</evidence>
<feature type="compositionally biased region" description="Polar residues" evidence="2">
    <location>
        <begin position="283"/>
        <end position="299"/>
    </location>
</feature>
<evidence type="ECO:0000313" key="6">
    <source>
        <dbReference type="EMBL" id="SDX73249.1"/>
    </source>
</evidence>
<dbReference type="InterPro" id="IPR057746">
    <property type="entry name" value="CpnT-like_N"/>
</dbReference>
<proteinExistence type="predicted"/>
<accession>A0A1H3E5T5</accession>
<dbReference type="Gene3D" id="1.20.1260.20">
    <property type="entry name" value="PPE superfamily"/>
    <property type="match status" value="1"/>
</dbReference>
<dbReference type="Pfam" id="PF25547">
    <property type="entry name" value="WXG100_2"/>
    <property type="match status" value="1"/>
</dbReference>
<dbReference type="InterPro" id="IPR050708">
    <property type="entry name" value="T6SS_VgrG/RHS"/>
</dbReference>
<dbReference type="NCBIfam" id="TIGR01643">
    <property type="entry name" value="YD_repeat_2x"/>
    <property type="match status" value="10"/>
</dbReference>
<evidence type="ECO:0000259" key="5">
    <source>
        <dbReference type="Pfam" id="PF25547"/>
    </source>
</evidence>
<feature type="region of interest" description="Disordered" evidence="2">
    <location>
        <begin position="255"/>
        <end position="359"/>
    </location>
</feature>
<keyword evidence="1" id="KW-0677">Repeat</keyword>
<evidence type="ECO:0000259" key="4">
    <source>
        <dbReference type="Pfam" id="PF25023"/>
    </source>
</evidence>
<dbReference type="RefSeq" id="WP_091289691.1">
    <property type="nucleotide sequence ID" value="NZ_FNON01000003.1"/>
</dbReference>
<organism evidence="6 7">
    <name type="scientific">Amycolatopsis xylanica</name>
    <dbReference type="NCBI Taxonomy" id="589385"/>
    <lineage>
        <taxon>Bacteria</taxon>
        <taxon>Bacillati</taxon>
        <taxon>Actinomycetota</taxon>
        <taxon>Actinomycetes</taxon>
        <taxon>Pseudonocardiales</taxon>
        <taxon>Pseudonocardiaceae</taxon>
        <taxon>Amycolatopsis</taxon>
    </lineage>
</organism>
<evidence type="ECO:0000259" key="3">
    <source>
        <dbReference type="Pfam" id="PF20148"/>
    </source>
</evidence>
<dbReference type="Pfam" id="PF20148">
    <property type="entry name" value="DUF6531"/>
    <property type="match status" value="1"/>
</dbReference>
<dbReference type="NCBIfam" id="TIGR03696">
    <property type="entry name" value="Rhs_assc_core"/>
    <property type="match status" value="1"/>
</dbReference>
<keyword evidence="7" id="KW-1185">Reference proteome</keyword>
<sequence length="1484" mass="162075">MPEGNPLVAQAQSQTTGVTGIGILESANDLASGVKDGSWVEGGLGAVGVGLEVLSLAIDPIGTLAQYGVSWLIEHVKPLKDCLDWLAGNPPVIQSFSDTWANVAREVTAIAGDLSNEAKGGTAGWSGAAGDAYRGEVAEQVDAVAGAASLCDGISTGVMVMGQVVAAVRETVRDLIAELVGKLITWALEEACTLGFATPLVAAQATAAITSTISKVSQVIRKLVKTISNVGPKVRKIVDKLGEIIEKLSKLAKKLGRKADGATSPSAARKAGKTDVDAPKEPTSPSSTHDTDGTSPSSAKTHDTADTTPSSSKTDDPAGGTQASRGDGFGTPDRSARPGSARDQAANPRDTATPLDGRFCKNDPIDVATGEMVLGQTDVDLPGLLPLVLERTHVSSYRAGRLFGPSWASTLDQRLEIDELGVCYVAPDGVILVYPHPVADERPVLAAEGKRWPLVRASDGEYRIEQPELGRTLHFATAGAGVAKMAAIIDRNGNSIRFDYVGDTITGVRHSGGYRIHVGTRAGLVVELVLKSDGDTEIPLAGYRYNAKNRLVAVRNSSGLPIEFDYDDAGRIVRWVDRNGRWYRYLYDGEGRCVANEGEGGFLSGTFTYDQRSRVTGFVDSLGNRSTFHCNERNQIVKEIAPDGEIVLREWDRYDRLLSRTDELGRTTRFRYDDDGRVVELIHPDGSSKSISYGDLGLPVTVIDPDGATWRQEYDERGNLVLVEDPLGATTRYRYDDHGGVVEIIDALGHVLVLEADSLGLTSSVTDAHGAITRYHRDQFGRPTLIVDAVGGETRFVWTVEGNLASRVLPGGEVEHWRYDGEGNRTEHIDALGNRTVSEFTFFDLVRAETRADGSRLDFEYDANLNLTAVTNAAGQVWRYRYDATGRRVEEIDFDGRRTTYAHDAAGQLIEVVNGAGDVAEFDYDGMGNLIARRSREGVSTFVFDRAGRMVGASNADAVVEFERDALGRIRAEVVNGRRLESAYDLLGRRTHRRTPSGVDAEWVYEGQLRPSALRTAGRTFTFGYDLAGRETERLLDTGTIVAQGWDSNHRLVSQTVSTVRGQFPESGARAKVLQSRRYHYRQDGFVRSVDDQNRGRRDYSLDLIGRVTAVRGADWAEQYAYDAMGNVTGGSWPGHDTAAQGPREYRGNLLERAGATLLRHDAQGRLVQRSKKRLSAKPATWHYDWDSEDRLVGVVTPDGARWKYVYDPLGRRMAKLLLGEDDVVAGRVDFVWDGGVLAEQIDSAGRTTAWEWGTDGLRPLAQIELTQDEADRRFYSIITDLIGSPAEMVDVSGNLVWEAHTTLWGQMVAGLAAGPTTALRFPGQYYDEESGLCYNYFRHYDPETGRYISTDPLGLAAGPNPRSYVDNPMHWIDPFGLAPCRQRPRIEDGNLKEGWQHIDARHISGNHPSGHGDLMPPGTTREQVHRAATDLVRRGERISDPSKRIQVYERRGTVNGMHARFRVTVDSHDGNRVITFHPVGKSV</sequence>
<dbReference type="EMBL" id="FNON01000003">
    <property type="protein sequence ID" value="SDX73249.1"/>
    <property type="molecule type" value="Genomic_DNA"/>
</dbReference>
<dbReference type="Gene3D" id="2.180.10.10">
    <property type="entry name" value="RHS repeat-associated core"/>
    <property type="match status" value="3"/>
</dbReference>
<reference evidence="6 7" key="1">
    <citation type="submission" date="2016-10" db="EMBL/GenBank/DDBJ databases">
        <authorList>
            <person name="de Groot N.N."/>
        </authorList>
    </citation>
    <scope>NUCLEOTIDE SEQUENCE [LARGE SCALE GENOMIC DNA]</scope>
    <source>
        <strain evidence="6 7">CPCC 202699</strain>
    </source>
</reference>
<dbReference type="STRING" id="589385.SAMN05421504_103645"/>
<evidence type="ECO:0000256" key="2">
    <source>
        <dbReference type="SAM" id="MobiDB-lite"/>
    </source>
</evidence>
<feature type="domain" description="Teneurin-like YD-shell" evidence="4">
    <location>
        <begin position="1269"/>
        <end position="1352"/>
    </location>
</feature>
<dbReference type="SUPFAM" id="SSF140453">
    <property type="entry name" value="EsxAB dimer-like"/>
    <property type="match status" value="1"/>
</dbReference>
<dbReference type="SUPFAM" id="SSF69304">
    <property type="entry name" value="Tricorn protease N-terminal domain"/>
    <property type="match status" value="1"/>
</dbReference>
<protein>
    <submittedName>
        <fullName evidence="6">RHS repeat-associated core domain-containing protein</fullName>
    </submittedName>
</protein>
<dbReference type="InterPro" id="IPR022385">
    <property type="entry name" value="Rhs_assc_core"/>
</dbReference>
<dbReference type="PANTHER" id="PTHR32305:SF15">
    <property type="entry name" value="PROTEIN RHSA-RELATED"/>
    <property type="match status" value="1"/>
</dbReference>
<feature type="domain" description="DUF6531" evidence="3">
    <location>
        <begin position="363"/>
        <end position="434"/>
    </location>
</feature>
<name>A0A1H3E5T5_9PSEU</name>
<dbReference type="Pfam" id="PF25023">
    <property type="entry name" value="TEN_YD-shell"/>
    <property type="match status" value="1"/>
</dbReference>
<dbReference type="InterPro" id="IPR045351">
    <property type="entry name" value="DUF6531"/>
</dbReference>
<dbReference type="Pfam" id="PF05593">
    <property type="entry name" value="RHS_repeat"/>
    <property type="match status" value="8"/>
</dbReference>
<dbReference type="PANTHER" id="PTHR32305">
    <property type="match status" value="1"/>
</dbReference>
<feature type="domain" description="Outer membrane channel protein CpnT-like N-terminal" evidence="5">
    <location>
        <begin position="70"/>
        <end position="211"/>
    </location>
</feature>
<dbReference type="OrthoDB" id="4981820at2"/>